<evidence type="ECO:0000313" key="3">
    <source>
        <dbReference type="Proteomes" id="UP000239388"/>
    </source>
</evidence>
<proteinExistence type="predicted"/>
<accession>A0A2S8GE07</accession>
<dbReference type="RefSeq" id="WP_105350565.1">
    <property type="nucleotide sequence ID" value="NZ_PUIB01000002.1"/>
</dbReference>
<reference evidence="2 3" key="1">
    <citation type="submission" date="2018-02" db="EMBL/GenBank/DDBJ databases">
        <title>Comparative genomes isolates from brazilian mangrove.</title>
        <authorList>
            <person name="Araujo J.E."/>
            <person name="Taketani R.G."/>
            <person name="Silva M.C.P."/>
            <person name="Loureco M.V."/>
            <person name="Andreote F.D."/>
        </authorList>
    </citation>
    <scope>NUCLEOTIDE SEQUENCE [LARGE SCALE GENOMIC DNA]</scope>
    <source>
        <strain evidence="2 3">NAP PRIS-MGV</strain>
    </source>
</reference>
<organism evidence="2 3">
    <name type="scientific">Blastopirellula marina</name>
    <dbReference type="NCBI Taxonomy" id="124"/>
    <lineage>
        <taxon>Bacteria</taxon>
        <taxon>Pseudomonadati</taxon>
        <taxon>Planctomycetota</taxon>
        <taxon>Planctomycetia</taxon>
        <taxon>Pirellulales</taxon>
        <taxon>Pirellulaceae</taxon>
        <taxon>Blastopirellula</taxon>
    </lineage>
</organism>
<evidence type="ECO:0000256" key="1">
    <source>
        <dbReference type="SAM" id="Phobius"/>
    </source>
</evidence>
<protein>
    <submittedName>
        <fullName evidence="2">Uncharacterized protein</fullName>
    </submittedName>
</protein>
<keyword evidence="1" id="KW-0472">Membrane</keyword>
<comment type="caution">
    <text evidence="2">The sequence shown here is derived from an EMBL/GenBank/DDBJ whole genome shotgun (WGS) entry which is preliminary data.</text>
</comment>
<dbReference type="EMBL" id="PUIB01000002">
    <property type="protein sequence ID" value="PQO42686.1"/>
    <property type="molecule type" value="Genomic_DNA"/>
</dbReference>
<feature type="transmembrane region" description="Helical" evidence="1">
    <location>
        <begin position="53"/>
        <end position="76"/>
    </location>
</feature>
<keyword evidence="1" id="KW-0812">Transmembrane</keyword>
<name>A0A2S8GE07_9BACT</name>
<dbReference type="Proteomes" id="UP000239388">
    <property type="component" value="Unassembled WGS sequence"/>
</dbReference>
<feature type="transmembrane region" description="Helical" evidence="1">
    <location>
        <begin position="20"/>
        <end position="41"/>
    </location>
</feature>
<feature type="transmembrane region" description="Helical" evidence="1">
    <location>
        <begin position="96"/>
        <end position="117"/>
    </location>
</feature>
<sequence length="237" mass="26557">MNNEVGPNSESHAPDDRRLHFQVIDLVLLVGWVAVLCVMVKPLVDRIEFRSQLILVGGIAIQMVVFLGSMFYYLQLRKKTLGRAGVWLGMTANSTASGYIAGALLGLAFVSVIMIALARIMMALASISLIGLAFYFVVVLLPAVLGKGFAQFRVGHRFGVIEFFQHGVVVNSFAFYSWDDAKVTSWRREPKRLVVVLRLPKDSEQERLYDVAVSDTLRNFLREQGRLLERLPRGRSV</sequence>
<dbReference type="AlphaFoldDB" id="A0A2S8GE07"/>
<gene>
    <name evidence="2" type="ORF">C5Y98_00600</name>
</gene>
<keyword evidence="1" id="KW-1133">Transmembrane helix</keyword>
<feature type="transmembrane region" description="Helical" evidence="1">
    <location>
        <begin position="124"/>
        <end position="145"/>
    </location>
</feature>
<evidence type="ECO:0000313" key="2">
    <source>
        <dbReference type="EMBL" id="PQO42686.1"/>
    </source>
</evidence>